<keyword evidence="3" id="KW-1185">Reference proteome</keyword>
<organism evidence="2 3">
    <name type="scientific">Cuscuta campestris</name>
    <dbReference type="NCBI Taxonomy" id="132261"/>
    <lineage>
        <taxon>Eukaryota</taxon>
        <taxon>Viridiplantae</taxon>
        <taxon>Streptophyta</taxon>
        <taxon>Embryophyta</taxon>
        <taxon>Tracheophyta</taxon>
        <taxon>Spermatophyta</taxon>
        <taxon>Magnoliopsida</taxon>
        <taxon>eudicotyledons</taxon>
        <taxon>Gunneridae</taxon>
        <taxon>Pentapetalae</taxon>
        <taxon>asterids</taxon>
        <taxon>lamiids</taxon>
        <taxon>Solanales</taxon>
        <taxon>Convolvulaceae</taxon>
        <taxon>Cuscuteae</taxon>
        <taxon>Cuscuta</taxon>
        <taxon>Cuscuta subgen. Grammica</taxon>
        <taxon>Cuscuta sect. Cleistogrammica</taxon>
    </lineage>
</organism>
<feature type="region of interest" description="Disordered" evidence="1">
    <location>
        <begin position="1"/>
        <end position="105"/>
    </location>
</feature>
<sequence length="126" mass="14064">MLHTTSTDIPSITSSPFTDTQVSPPPHVLCHLDLVRQVGESTEDREDGVGDDHDSKDRDAEGRNGRARDGEDEVRDDKDQEGGYHEGPGHHGQFHHKLSTTTTFSQSIHAKDNVNFLVLYFNEVLQ</sequence>
<name>A0A484MMR2_9ASTE</name>
<feature type="compositionally biased region" description="Low complexity" evidence="1">
    <location>
        <begin position="1"/>
        <end position="16"/>
    </location>
</feature>
<gene>
    <name evidence="2" type="ORF">CCAM_LOCUS31533</name>
</gene>
<evidence type="ECO:0000313" key="2">
    <source>
        <dbReference type="EMBL" id="VFQ89757.1"/>
    </source>
</evidence>
<dbReference type="Proteomes" id="UP000595140">
    <property type="component" value="Unassembled WGS sequence"/>
</dbReference>
<proteinExistence type="predicted"/>
<evidence type="ECO:0000313" key="3">
    <source>
        <dbReference type="Proteomes" id="UP000595140"/>
    </source>
</evidence>
<protein>
    <submittedName>
        <fullName evidence="2">Uncharacterized protein</fullName>
    </submittedName>
</protein>
<evidence type="ECO:0000256" key="1">
    <source>
        <dbReference type="SAM" id="MobiDB-lite"/>
    </source>
</evidence>
<dbReference type="AlphaFoldDB" id="A0A484MMR2"/>
<feature type="compositionally biased region" description="Basic and acidic residues" evidence="1">
    <location>
        <begin position="47"/>
        <end position="89"/>
    </location>
</feature>
<accession>A0A484MMR2</accession>
<reference evidence="2 3" key="1">
    <citation type="submission" date="2018-04" db="EMBL/GenBank/DDBJ databases">
        <authorList>
            <person name="Vogel A."/>
        </authorList>
    </citation>
    <scope>NUCLEOTIDE SEQUENCE [LARGE SCALE GENOMIC DNA]</scope>
</reference>
<dbReference type="EMBL" id="OOIL02003859">
    <property type="protein sequence ID" value="VFQ89757.1"/>
    <property type="molecule type" value="Genomic_DNA"/>
</dbReference>